<evidence type="ECO:0000313" key="1">
    <source>
        <dbReference type="EMBL" id="JAD70161.1"/>
    </source>
</evidence>
<reference evidence="1" key="1">
    <citation type="submission" date="2014-09" db="EMBL/GenBank/DDBJ databases">
        <authorList>
            <person name="Magalhaes I.L.F."/>
            <person name="Oliveira U."/>
            <person name="Santos F.R."/>
            <person name="Vidigal T.H.D.A."/>
            <person name="Brescovit A.D."/>
            <person name="Santos A.J."/>
        </authorList>
    </citation>
    <scope>NUCLEOTIDE SEQUENCE</scope>
    <source>
        <tissue evidence="1">Shoot tissue taken approximately 20 cm above the soil surface</tissue>
    </source>
</reference>
<name>A0A0A9C3M4_ARUDO</name>
<accession>A0A0A9C3M4</accession>
<protein>
    <submittedName>
        <fullName evidence="1">Uncharacterized protein</fullName>
    </submittedName>
</protein>
<organism evidence="1">
    <name type="scientific">Arundo donax</name>
    <name type="common">Giant reed</name>
    <name type="synonym">Donax arundinaceus</name>
    <dbReference type="NCBI Taxonomy" id="35708"/>
    <lineage>
        <taxon>Eukaryota</taxon>
        <taxon>Viridiplantae</taxon>
        <taxon>Streptophyta</taxon>
        <taxon>Embryophyta</taxon>
        <taxon>Tracheophyta</taxon>
        <taxon>Spermatophyta</taxon>
        <taxon>Magnoliopsida</taxon>
        <taxon>Liliopsida</taxon>
        <taxon>Poales</taxon>
        <taxon>Poaceae</taxon>
        <taxon>PACMAD clade</taxon>
        <taxon>Arundinoideae</taxon>
        <taxon>Arundineae</taxon>
        <taxon>Arundo</taxon>
    </lineage>
</organism>
<dbReference type="AlphaFoldDB" id="A0A0A9C3M4"/>
<reference evidence="1" key="2">
    <citation type="journal article" date="2015" name="Data Brief">
        <title>Shoot transcriptome of the giant reed, Arundo donax.</title>
        <authorList>
            <person name="Barrero R.A."/>
            <person name="Guerrero F.D."/>
            <person name="Moolhuijzen P."/>
            <person name="Goolsby J.A."/>
            <person name="Tidwell J."/>
            <person name="Bellgard S.E."/>
            <person name="Bellgard M.I."/>
        </authorList>
    </citation>
    <scope>NUCLEOTIDE SEQUENCE</scope>
    <source>
        <tissue evidence="1">Shoot tissue taken approximately 20 cm above the soil surface</tissue>
    </source>
</reference>
<dbReference type="EMBL" id="GBRH01227734">
    <property type="protein sequence ID" value="JAD70161.1"/>
    <property type="molecule type" value="Transcribed_RNA"/>
</dbReference>
<proteinExistence type="predicted"/>
<sequence>MVRSSKFSYPKSIKKVCFAFSLCFSTKKT</sequence>